<dbReference type="Proteomes" id="UP000663846">
    <property type="component" value="Unassembled WGS sequence"/>
</dbReference>
<sequence length="197" mass="21161">MDIHRWLYKFSKIFKKCTQRVNMNDIFYPGHKVVRSRANIIATNKGLGTALLIAPPVLVLIAAGIAASSSVRVLPPADHSPPDVPQPPTNITATEKIISSLQSQLQVSLTGLEKKNDHVNVITAAIVAIGLIGAVLTIGIIRRRGRGGGGRGKNATDSRHTRGMNDTYREGHVQTGSVQDQNFTLNAGSGKGPFQPR</sequence>
<name>A0A8H3CAD7_9AGAM</name>
<evidence type="ECO:0000313" key="3">
    <source>
        <dbReference type="EMBL" id="CAE6475053.1"/>
    </source>
</evidence>
<dbReference type="EMBL" id="CAJMWS010001200">
    <property type="protein sequence ID" value="CAE6475053.1"/>
    <property type="molecule type" value="Genomic_DNA"/>
</dbReference>
<feature type="transmembrane region" description="Helical" evidence="2">
    <location>
        <begin position="121"/>
        <end position="141"/>
    </location>
</feature>
<feature type="region of interest" description="Disordered" evidence="1">
    <location>
        <begin position="145"/>
        <end position="197"/>
    </location>
</feature>
<organism evidence="3 4">
    <name type="scientific">Rhizoctonia solani</name>
    <dbReference type="NCBI Taxonomy" id="456999"/>
    <lineage>
        <taxon>Eukaryota</taxon>
        <taxon>Fungi</taxon>
        <taxon>Dikarya</taxon>
        <taxon>Basidiomycota</taxon>
        <taxon>Agaricomycotina</taxon>
        <taxon>Agaricomycetes</taxon>
        <taxon>Cantharellales</taxon>
        <taxon>Ceratobasidiaceae</taxon>
        <taxon>Rhizoctonia</taxon>
    </lineage>
</organism>
<protein>
    <submittedName>
        <fullName evidence="3">Uncharacterized protein</fullName>
    </submittedName>
</protein>
<evidence type="ECO:0000313" key="4">
    <source>
        <dbReference type="Proteomes" id="UP000663846"/>
    </source>
</evidence>
<keyword evidence="2" id="KW-0472">Membrane</keyword>
<dbReference type="AlphaFoldDB" id="A0A8H3CAD7"/>
<reference evidence="3" key="1">
    <citation type="submission" date="2021-01" db="EMBL/GenBank/DDBJ databases">
        <authorList>
            <person name="Kaushik A."/>
        </authorList>
    </citation>
    <scope>NUCLEOTIDE SEQUENCE</scope>
    <source>
        <strain evidence="3">AG1-1C</strain>
    </source>
</reference>
<keyword evidence="2" id="KW-1133">Transmembrane helix</keyword>
<evidence type="ECO:0000256" key="1">
    <source>
        <dbReference type="SAM" id="MobiDB-lite"/>
    </source>
</evidence>
<feature type="compositionally biased region" description="Polar residues" evidence="1">
    <location>
        <begin position="174"/>
        <end position="187"/>
    </location>
</feature>
<gene>
    <name evidence="3" type="ORF">RDB_LOCUS182680</name>
</gene>
<comment type="caution">
    <text evidence="3">The sequence shown here is derived from an EMBL/GenBank/DDBJ whole genome shotgun (WGS) entry which is preliminary data.</text>
</comment>
<proteinExistence type="predicted"/>
<keyword evidence="2" id="KW-0812">Transmembrane</keyword>
<evidence type="ECO:0000256" key="2">
    <source>
        <dbReference type="SAM" id="Phobius"/>
    </source>
</evidence>
<feature type="transmembrane region" description="Helical" evidence="2">
    <location>
        <begin position="47"/>
        <end position="67"/>
    </location>
</feature>
<accession>A0A8H3CAD7</accession>